<dbReference type="Pfam" id="PF13847">
    <property type="entry name" value="Methyltransf_31"/>
    <property type="match status" value="1"/>
</dbReference>
<keyword evidence="2 5" id="KW-0489">Methyltransferase</keyword>
<dbReference type="PANTHER" id="PTHR12843:SF5">
    <property type="entry name" value="EEF1A LYSINE METHYLTRANSFERASE 2"/>
    <property type="match status" value="1"/>
</dbReference>
<evidence type="ECO:0000313" key="9">
    <source>
        <dbReference type="RefSeq" id="XP_006815349.1"/>
    </source>
</evidence>
<dbReference type="RefSeq" id="XP_006815349.1">
    <property type="nucleotide sequence ID" value="XM_006815286.1"/>
</dbReference>
<gene>
    <name evidence="9" type="primary">LOC102805418</name>
</gene>
<comment type="function">
    <text evidence="5">S-adenosyl-L-methionine-dependent protein-lysine N-methyltransferase that methylates elongation factor 1-alpha.</text>
</comment>
<evidence type="ECO:0000256" key="3">
    <source>
        <dbReference type="ARBA" id="ARBA00022679"/>
    </source>
</evidence>
<feature type="region of interest" description="Disordered" evidence="6">
    <location>
        <begin position="1"/>
        <end position="24"/>
    </location>
</feature>
<dbReference type="EC" id="2.1.1.-" evidence="5"/>
<evidence type="ECO:0000256" key="2">
    <source>
        <dbReference type="ARBA" id="ARBA00022603"/>
    </source>
</evidence>
<organism evidence="8 9">
    <name type="scientific">Saccoglossus kowalevskii</name>
    <name type="common">Acorn worm</name>
    <dbReference type="NCBI Taxonomy" id="10224"/>
    <lineage>
        <taxon>Eukaryota</taxon>
        <taxon>Metazoa</taxon>
        <taxon>Hemichordata</taxon>
        <taxon>Enteropneusta</taxon>
        <taxon>Harrimaniidae</taxon>
        <taxon>Saccoglossus</taxon>
    </lineage>
</organism>
<dbReference type="InterPro" id="IPR025714">
    <property type="entry name" value="Methyltranfer_dom"/>
</dbReference>
<evidence type="ECO:0000256" key="6">
    <source>
        <dbReference type="SAM" id="MobiDB-lite"/>
    </source>
</evidence>
<accession>A0ABM0M5Q8</accession>
<protein>
    <recommendedName>
        <fullName evidence="5">Protein-lysine N-methyltransferase LOC102805418</fullName>
        <ecNumber evidence="5">2.1.1.-</ecNumber>
    </recommendedName>
</protein>
<dbReference type="HAMAP" id="MF_03188">
    <property type="entry name" value="Methyltr_EFM4"/>
    <property type="match status" value="1"/>
</dbReference>
<reference evidence="9" key="1">
    <citation type="submission" date="2025-08" db="UniProtKB">
        <authorList>
            <consortium name="RefSeq"/>
        </authorList>
    </citation>
    <scope>IDENTIFICATION</scope>
    <source>
        <tissue evidence="9">Testes</tissue>
    </source>
</reference>
<evidence type="ECO:0000256" key="5">
    <source>
        <dbReference type="HAMAP-Rule" id="MF_03188"/>
    </source>
</evidence>
<name>A0ABM0M5Q8_SACKO</name>
<comment type="similarity">
    <text evidence="5">Belongs to the class I-like SAM-binding methyltransferase superfamily. EFM4 family.</text>
</comment>
<sequence length="239" mass="26513">MAAPLVSADIMEDENDSLSSDAEFEPSDLGKKNYWDNVYEQELSNFKESGDKGEVWFGHSAMNRVIKWMKDSPLVEKEDSILDVGCGNGVFLIELAKLGYTSLVGVDYSASAIRLAEDIADSEKLSTNIMFASTDLSSNDYRECLQPKSFKICHDKGTYDAVSLHPDCPEEKRNIYLKHINEVLVAGGLFLLTSCNWTSKQLIEHLQKDFDVVEELSVPTFSFGGGAGSANVTVIFRSR</sequence>
<keyword evidence="4 5" id="KW-0949">S-adenosyl-L-methionine</keyword>
<dbReference type="PANTHER" id="PTHR12843">
    <property type="entry name" value="PROTEIN-LYSINE N-METHYLTRANSFERASE METTL10"/>
    <property type="match status" value="1"/>
</dbReference>
<dbReference type="Gene3D" id="3.40.50.150">
    <property type="entry name" value="Vaccinia Virus protein VP39"/>
    <property type="match status" value="1"/>
</dbReference>
<feature type="domain" description="Methyltransferase" evidence="7">
    <location>
        <begin position="77"/>
        <end position="213"/>
    </location>
</feature>
<keyword evidence="3 5" id="KW-0808">Transferase</keyword>
<feature type="compositionally biased region" description="Acidic residues" evidence="6">
    <location>
        <begin position="10"/>
        <end position="24"/>
    </location>
</feature>
<dbReference type="CDD" id="cd02440">
    <property type="entry name" value="AdoMet_MTases"/>
    <property type="match status" value="1"/>
</dbReference>
<proteinExistence type="inferred from homology"/>
<dbReference type="GeneID" id="102805418"/>
<keyword evidence="1 5" id="KW-0963">Cytoplasm</keyword>
<dbReference type="SUPFAM" id="SSF53335">
    <property type="entry name" value="S-adenosyl-L-methionine-dependent methyltransferases"/>
    <property type="match status" value="1"/>
</dbReference>
<dbReference type="InterPro" id="IPR029063">
    <property type="entry name" value="SAM-dependent_MTases_sf"/>
</dbReference>
<dbReference type="InterPro" id="IPR026635">
    <property type="entry name" value="Efm4/METTL10"/>
</dbReference>
<keyword evidence="8" id="KW-1185">Reference proteome</keyword>
<comment type="subcellular location">
    <subcellularLocation>
        <location evidence="5">Cytoplasm</location>
    </subcellularLocation>
</comment>
<evidence type="ECO:0000256" key="1">
    <source>
        <dbReference type="ARBA" id="ARBA00022490"/>
    </source>
</evidence>
<evidence type="ECO:0000259" key="7">
    <source>
        <dbReference type="Pfam" id="PF13847"/>
    </source>
</evidence>
<dbReference type="Proteomes" id="UP000694865">
    <property type="component" value="Unplaced"/>
</dbReference>
<evidence type="ECO:0000256" key="4">
    <source>
        <dbReference type="ARBA" id="ARBA00022691"/>
    </source>
</evidence>
<evidence type="ECO:0000313" key="8">
    <source>
        <dbReference type="Proteomes" id="UP000694865"/>
    </source>
</evidence>